<keyword evidence="5 13" id="KW-0808">Transferase</keyword>
<dbReference type="Proteomes" id="UP001056693">
    <property type="component" value="Unassembled WGS sequence"/>
</dbReference>
<keyword evidence="4" id="KW-0444">Lipid biosynthesis</keyword>
<evidence type="ECO:0000256" key="5">
    <source>
        <dbReference type="ARBA" id="ARBA00022679"/>
    </source>
</evidence>
<dbReference type="PANTHER" id="PTHR14269">
    <property type="entry name" value="CDP-DIACYLGLYCEROL--GLYCEROL-3-PHOSPHATE 3-PHOSPHATIDYLTRANSFERASE-RELATED"/>
    <property type="match status" value="1"/>
</dbReference>
<evidence type="ECO:0000256" key="1">
    <source>
        <dbReference type="ARBA" id="ARBA00003973"/>
    </source>
</evidence>
<reference evidence="15 16" key="1">
    <citation type="submission" date="2019-03" db="EMBL/GenBank/DDBJ databases">
        <authorList>
            <person name="Molinero N."/>
            <person name="Sanchez B."/>
            <person name="Walker A."/>
            <person name="Duncan S."/>
            <person name="Delgado S."/>
            <person name="Margolles A."/>
        </authorList>
    </citation>
    <scope>NUCLEOTIDE SEQUENCE [LARGE SCALE GENOMIC DNA]</scope>
    <source>
        <strain evidence="15 16">IPLA60002</strain>
    </source>
</reference>
<evidence type="ECO:0000256" key="7">
    <source>
        <dbReference type="ARBA" id="ARBA00022989"/>
    </source>
</evidence>
<gene>
    <name evidence="15" type="ORF">E2N93_08425</name>
</gene>
<feature type="transmembrane region" description="Helical" evidence="14">
    <location>
        <begin position="104"/>
        <end position="123"/>
    </location>
</feature>
<evidence type="ECO:0000313" key="15">
    <source>
        <dbReference type="EMBL" id="MCL3788024.1"/>
    </source>
</evidence>
<keyword evidence="8" id="KW-0443">Lipid metabolism</keyword>
<feature type="transmembrane region" description="Helical" evidence="14">
    <location>
        <begin position="163"/>
        <end position="181"/>
    </location>
</feature>
<accession>A0ABT0NIE1</accession>
<evidence type="ECO:0000256" key="12">
    <source>
        <dbReference type="ARBA" id="ARBA00033018"/>
    </source>
</evidence>
<dbReference type="InterPro" id="IPR004570">
    <property type="entry name" value="Phosphatidylglycerol_P_synth"/>
</dbReference>
<evidence type="ECO:0000256" key="13">
    <source>
        <dbReference type="RuleBase" id="RU003750"/>
    </source>
</evidence>
<evidence type="ECO:0000313" key="16">
    <source>
        <dbReference type="Proteomes" id="UP001056693"/>
    </source>
</evidence>
<feature type="transmembrane region" description="Helical" evidence="14">
    <location>
        <begin position="135"/>
        <end position="157"/>
    </location>
</feature>
<dbReference type="PROSITE" id="PS00379">
    <property type="entry name" value="CDP_ALCOHOL_P_TRANSF"/>
    <property type="match status" value="1"/>
</dbReference>
<feature type="transmembrane region" description="Helical" evidence="14">
    <location>
        <begin position="20"/>
        <end position="40"/>
    </location>
</feature>
<dbReference type="InterPro" id="IPR043130">
    <property type="entry name" value="CDP-OH_PTrfase_TM_dom"/>
</dbReference>
<evidence type="ECO:0000256" key="11">
    <source>
        <dbReference type="ARBA" id="ARBA00023264"/>
    </source>
</evidence>
<evidence type="ECO:0000256" key="2">
    <source>
        <dbReference type="ARBA" id="ARBA00004141"/>
    </source>
</evidence>
<protein>
    <recommendedName>
        <fullName evidence="12">Phosphatidylglycerophosphate synthase</fullName>
    </recommendedName>
</protein>
<sequence length="204" mass="23066">MKMDNENKKIIKQKSDLWTVPNILTYLRFALVVPFVILFLNEKYLESAICIGLSGISDCLDGFFARKLNQVTQLGKLLDPIADKITLISVMFCMAFYAPNVIPILVVLIAKDVAMLIGGVSLLKRKITPPAAEWFGKLATIVFYFAVCIIVFLKAVINYENLLIDDILLSITAVVMLYALYRYAKIYMALIKEDKAKKKEKSKQ</sequence>
<organism evidence="15 16">
    <name type="scientific">Ruminococcus bromii</name>
    <dbReference type="NCBI Taxonomy" id="40518"/>
    <lineage>
        <taxon>Bacteria</taxon>
        <taxon>Bacillati</taxon>
        <taxon>Bacillota</taxon>
        <taxon>Clostridia</taxon>
        <taxon>Eubacteriales</taxon>
        <taxon>Oscillospiraceae</taxon>
        <taxon>Ruminococcus</taxon>
    </lineage>
</organism>
<evidence type="ECO:0000256" key="9">
    <source>
        <dbReference type="ARBA" id="ARBA00023136"/>
    </source>
</evidence>
<evidence type="ECO:0000256" key="14">
    <source>
        <dbReference type="SAM" id="Phobius"/>
    </source>
</evidence>
<dbReference type="EMBL" id="SNUZ01000011">
    <property type="protein sequence ID" value="MCL3788024.1"/>
    <property type="molecule type" value="Genomic_DNA"/>
</dbReference>
<evidence type="ECO:0000256" key="8">
    <source>
        <dbReference type="ARBA" id="ARBA00023098"/>
    </source>
</evidence>
<keyword evidence="11" id="KW-1208">Phospholipid metabolism</keyword>
<dbReference type="InterPro" id="IPR000462">
    <property type="entry name" value="CDP-OH_P_trans"/>
</dbReference>
<evidence type="ECO:0000256" key="6">
    <source>
        <dbReference type="ARBA" id="ARBA00022692"/>
    </source>
</evidence>
<comment type="function">
    <text evidence="1">This protein catalyzes the committed step to the synthesis of the acidic phospholipids.</text>
</comment>
<comment type="caution">
    <text evidence="15">The sequence shown here is derived from an EMBL/GenBank/DDBJ whole genome shotgun (WGS) entry which is preliminary data.</text>
</comment>
<keyword evidence="6 14" id="KW-0812">Transmembrane</keyword>
<evidence type="ECO:0000256" key="10">
    <source>
        <dbReference type="ARBA" id="ARBA00023209"/>
    </source>
</evidence>
<keyword evidence="7 14" id="KW-1133">Transmembrane helix</keyword>
<name>A0ABT0NIE1_9FIRM</name>
<comment type="similarity">
    <text evidence="3 13">Belongs to the CDP-alcohol phosphatidyltransferase class-I family.</text>
</comment>
<dbReference type="InterPro" id="IPR048254">
    <property type="entry name" value="CDP_ALCOHOL_P_TRANSF_CS"/>
</dbReference>
<dbReference type="PIRSF" id="PIRSF000847">
    <property type="entry name" value="Phos_ph_gly_syn"/>
    <property type="match status" value="1"/>
</dbReference>
<evidence type="ECO:0000256" key="4">
    <source>
        <dbReference type="ARBA" id="ARBA00022516"/>
    </source>
</evidence>
<dbReference type="PANTHER" id="PTHR14269:SF11">
    <property type="entry name" value="CDP-DIACYLGLYCEROL--GLYCEROL-3-PHOSPHATE 3-PHOSPHATIDYLTRANSFERASE"/>
    <property type="match status" value="1"/>
</dbReference>
<keyword evidence="9 14" id="KW-0472">Membrane</keyword>
<dbReference type="Gene3D" id="1.20.120.1760">
    <property type="match status" value="1"/>
</dbReference>
<dbReference type="InterPro" id="IPR050324">
    <property type="entry name" value="CDP-alcohol_PTase-I"/>
</dbReference>
<proteinExistence type="inferred from homology"/>
<keyword evidence="10" id="KW-0594">Phospholipid biosynthesis</keyword>
<comment type="subcellular location">
    <subcellularLocation>
        <location evidence="2">Membrane</location>
        <topology evidence="2">Multi-pass membrane protein</topology>
    </subcellularLocation>
</comment>
<evidence type="ECO:0000256" key="3">
    <source>
        <dbReference type="ARBA" id="ARBA00010441"/>
    </source>
</evidence>
<keyword evidence="16" id="KW-1185">Reference proteome</keyword>
<dbReference type="Pfam" id="PF01066">
    <property type="entry name" value="CDP-OH_P_transf"/>
    <property type="match status" value="1"/>
</dbReference>